<dbReference type="AlphaFoldDB" id="A0A1I3JU58"/>
<gene>
    <name evidence="2" type="ORF">SAMN05216561_11123</name>
</gene>
<dbReference type="InterPro" id="IPR014710">
    <property type="entry name" value="RmlC-like_jellyroll"/>
</dbReference>
<feature type="domain" description="Cupin type-2" evidence="1">
    <location>
        <begin position="37"/>
        <end position="96"/>
    </location>
</feature>
<dbReference type="OrthoDB" id="3782397at2"/>
<evidence type="ECO:0000259" key="1">
    <source>
        <dbReference type="Pfam" id="PF07883"/>
    </source>
</evidence>
<accession>A0A1I3JU58</accession>
<organism evidence="2 3">
    <name type="scientific">Nocardioides psychrotolerans</name>
    <dbReference type="NCBI Taxonomy" id="1005945"/>
    <lineage>
        <taxon>Bacteria</taxon>
        <taxon>Bacillati</taxon>
        <taxon>Actinomycetota</taxon>
        <taxon>Actinomycetes</taxon>
        <taxon>Propionibacteriales</taxon>
        <taxon>Nocardioidaceae</taxon>
        <taxon>Nocardioides</taxon>
    </lineage>
</organism>
<proteinExistence type="predicted"/>
<dbReference type="Proteomes" id="UP000198649">
    <property type="component" value="Unassembled WGS sequence"/>
</dbReference>
<name>A0A1I3JU58_9ACTN</name>
<reference evidence="2 3" key="1">
    <citation type="submission" date="2016-10" db="EMBL/GenBank/DDBJ databases">
        <authorList>
            <person name="de Groot N.N."/>
        </authorList>
    </citation>
    <scope>NUCLEOTIDE SEQUENCE [LARGE SCALE GENOMIC DNA]</scope>
    <source>
        <strain evidence="2 3">CGMCC 1.11156</strain>
    </source>
</reference>
<dbReference type="InterPro" id="IPR011051">
    <property type="entry name" value="RmlC_Cupin_sf"/>
</dbReference>
<keyword evidence="3" id="KW-1185">Reference proteome</keyword>
<dbReference type="InterPro" id="IPR013096">
    <property type="entry name" value="Cupin_2"/>
</dbReference>
<sequence length="121" mass="12524">MRIIRLGALPRQTIDNHGSKRFSVSALGITADAALVMVELKPGGLIGAHPAVATQLMVVLDGDATVSGADGEPVSIGPGQAAVWERGEPHETRTVDGLSALVVEGDVDLREPGHLVDRGDT</sequence>
<dbReference type="RefSeq" id="WP_091114379.1">
    <property type="nucleotide sequence ID" value="NZ_BKAF01000013.1"/>
</dbReference>
<evidence type="ECO:0000313" key="2">
    <source>
        <dbReference type="EMBL" id="SFI63548.1"/>
    </source>
</evidence>
<evidence type="ECO:0000313" key="3">
    <source>
        <dbReference type="Proteomes" id="UP000198649"/>
    </source>
</evidence>
<dbReference type="Gene3D" id="2.60.120.10">
    <property type="entry name" value="Jelly Rolls"/>
    <property type="match status" value="1"/>
</dbReference>
<dbReference type="STRING" id="1005945.SAMN05216561_11123"/>
<dbReference type="EMBL" id="FOQG01000011">
    <property type="protein sequence ID" value="SFI63548.1"/>
    <property type="molecule type" value="Genomic_DNA"/>
</dbReference>
<dbReference type="SUPFAM" id="SSF51182">
    <property type="entry name" value="RmlC-like cupins"/>
    <property type="match status" value="1"/>
</dbReference>
<dbReference type="Pfam" id="PF07883">
    <property type="entry name" value="Cupin_2"/>
    <property type="match status" value="1"/>
</dbReference>
<protein>
    <submittedName>
        <fullName evidence="2">Cupin domain-containing protein</fullName>
    </submittedName>
</protein>